<evidence type="ECO:0000259" key="3">
    <source>
        <dbReference type="Pfam" id="PF06094"/>
    </source>
</evidence>
<comment type="caution">
    <text evidence="4">The sequence shown here is derived from an EMBL/GenBank/DDBJ whole genome shotgun (WGS) entry which is preliminary data.</text>
</comment>
<dbReference type="SUPFAM" id="SSF110857">
    <property type="entry name" value="Gamma-glutamyl cyclotransferase-like"/>
    <property type="match status" value="1"/>
</dbReference>
<dbReference type="Pfam" id="PF06094">
    <property type="entry name" value="GGACT"/>
    <property type="match status" value="1"/>
</dbReference>
<dbReference type="InterPro" id="IPR036568">
    <property type="entry name" value="GGCT-like_sf"/>
</dbReference>
<sequence>MMHVFTYGSLMFPEVWTRVVQGDYESIQGTLHGFRRRCLKQETYPVAFEGAPSERVLGQVYFDIDEEDMRRLDLFEGEYYARKEEDIVLENGKIVRASVYVLKSDFYQLVEDNPWDVEQFKLAGMQRFLEQYQGFLSVS</sequence>
<name>A0ABS2WPK4_9BACT</name>
<reference evidence="4" key="1">
    <citation type="submission" date="2021-02" db="EMBL/GenBank/DDBJ databases">
        <title>Sulfurospirillum tamanensis sp. nov.</title>
        <authorList>
            <person name="Frolova A."/>
            <person name="Merkel A."/>
            <person name="Slobodkin A."/>
        </authorList>
    </citation>
    <scope>NUCLEOTIDE SEQUENCE</scope>
    <source>
        <strain evidence="4">T05b</strain>
    </source>
</reference>
<proteinExistence type="predicted"/>
<dbReference type="InterPro" id="IPR009288">
    <property type="entry name" value="AIG2-like_dom"/>
</dbReference>
<dbReference type="RefSeq" id="WP_205458038.1">
    <property type="nucleotide sequence ID" value="NZ_JAFHKK010000003.1"/>
</dbReference>
<evidence type="ECO:0000256" key="2">
    <source>
        <dbReference type="ARBA" id="ARBA00030602"/>
    </source>
</evidence>
<dbReference type="Proteomes" id="UP000703590">
    <property type="component" value="Unassembled WGS sequence"/>
</dbReference>
<organism evidence="4 5">
    <name type="scientific">Sulfurospirillum tamanense</name>
    <dbReference type="NCBI Taxonomy" id="2813362"/>
    <lineage>
        <taxon>Bacteria</taxon>
        <taxon>Pseudomonadati</taxon>
        <taxon>Campylobacterota</taxon>
        <taxon>Epsilonproteobacteria</taxon>
        <taxon>Campylobacterales</taxon>
        <taxon>Sulfurospirillaceae</taxon>
        <taxon>Sulfurospirillum</taxon>
    </lineage>
</organism>
<dbReference type="CDD" id="cd06661">
    <property type="entry name" value="GGCT_like"/>
    <property type="match status" value="1"/>
</dbReference>
<dbReference type="PANTHER" id="PTHR31544">
    <property type="entry name" value="AIG2-LIKE PROTEIN D"/>
    <property type="match status" value="1"/>
</dbReference>
<feature type="domain" description="Gamma-glutamylcyclotransferase AIG2-like" evidence="3">
    <location>
        <begin position="4"/>
        <end position="116"/>
    </location>
</feature>
<dbReference type="PANTHER" id="PTHR31544:SF2">
    <property type="entry name" value="AIG2-LIKE PROTEIN D"/>
    <property type="match status" value="1"/>
</dbReference>
<reference evidence="4" key="2">
    <citation type="submission" date="2021-02" db="EMBL/GenBank/DDBJ databases">
        <authorList>
            <person name="Merkel A.Y."/>
        </authorList>
    </citation>
    <scope>NUCLEOTIDE SEQUENCE</scope>
    <source>
        <strain evidence="4">T05b</strain>
    </source>
</reference>
<keyword evidence="1" id="KW-0808">Transferase</keyword>
<dbReference type="Gene3D" id="3.10.490.10">
    <property type="entry name" value="Gamma-glutamyl cyclotransferase-like"/>
    <property type="match status" value="1"/>
</dbReference>
<dbReference type="EMBL" id="JAFHKK010000003">
    <property type="protein sequence ID" value="MBN2963599.1"/>
    <property type="molecule type" value="Genomic_DNA"/>
</dbReference>
<evidence type="ECO:0000313" key="5">
    <source>
        <dbReference type="Proteomes" id="UP000703590"/>
    </source>
</evidence>
<protein>
    <recommendedName>
        <fullName evidence="2">Putative gamma-glutamylcyclotransferase</fullName>
    </recommendedName>
</protein>
<dbReference type="InterPro" id="IPR013024">
    <property type="entry name" value="GGCT-like"/>
</dbReference>
<accession>A0ABS2WPK4</accession>
<keyword evidence="5" id="KW-1185">Reference proteome</keyword>
<evidence type="ECO:0000313" key="4">
    <source>
        <dbReference type="EMBL" id="MBN2963599.1"/>
    </source>
</evidence>
<dbReference type="InterPro" id="IPR045038">
    <property type="entry name" value="AIG2-like"/>
</dbReference>
<evidence type="ECO:0000256" key="1">
    <source>
        <dbReference type="ARBA" id="ARBA00022679"/>
    </source>
</evidence>
<gene>
    <name evidence="4" type="ORF">JWV37_02305</name>
</gene>